<feature type="transmembrane region" description="Helical" evidence="1">
    <location>
        <begin position="6"/>
        <end position="23"/>
    </location>
</feature>
<protein>
    <submittedName>
        <fullName evidence="2">Uncharacterized protein</fullName>
    </submittedName>
</protein>
<dbReference type="EMBL" id="GGEC01056757">
    <property type="protein sequence ID" value="MBX37241.1"/>
    <property type="molecule type" value="Transcribed_RNA"/>
</dbReference>
<feature type="transmembrane region" description="Helical" evidence="1">
    <location>
        <begin position="35"/>
        <end position="53"/>
    </location>
</feature>
<keyword evidence="1" id="KW-0472">Membrane</keyword>
<organism evidence="2">
    <name type="scientific">Rhizophora mucronata</name>
    <name type="common">Asiatic mangrove</name>
    <dbReference type="NCBI Taxonomy" id="61149"/>
    <lineage>
        <taxon>Eukaryota</taxon>
        <taxon>Viridiplantae</taxon>
        <taxon>Streptophyta</taxon>
        <taxon>Embryophyta</taxon>
        <taxon>Tracheophyta</taxon>
        <taxon>Spermatophyta</taxon>
        <taxon>Magnoliopsida</taxon>
        <taxon>eudicotyledons</taxon>
        <taxon>Gunneridae</taxon>
        <taxon>Pentapetalae</taxon>
        <taxon>rosids</taxon>
        <taxon>fabids</taxon>
        <taxon>Malpighiales</taxon>
        <taxon>Rhizophoraceae</taxon>
        <taxon>Rhizophora</taxon>
    </lineage>
</organism>
<sequence length="56" mass="6610">MCDYLLSIAFCIIYTAFLTLKAWKLSFLLSICASFTLYEFFLIFSSIIGFYWLGHY</sequence>
<proteinExistence type="predicted"/>
<evidence type="ECO:0000256" key="1">
    <source>
        <dbReference type="SAM" id="Phobius"/>
    </source>
</evidence>
<evidence type="ECO:0000313" key="2">
    <source>
        <dbReference type="EMBL" id="MBX37241.1"/>
    </source>
</evidence>
<accession>A0A2P2N414</accession>
<reference evidence="2" key="1">
    <citation type="submission" date="2018-02" db="EMBL/GenBank/DDBJ databases">
        <title>Rhizophora mucronata_Transcriptome.</title>
        <authorList>
            <person name="Meera S.P."/>
            <person name="Sreeshan A."/>
            <person name="Augustine A."/>
        </authorList>
    </citation>
    <scope>NUCLEOTIDE SEQUENCE</scope>
    <source>
        <tissue evidence="2">Leaf</tissue>
    </source>
</reference>
<keyword evidence="1" id="KW-1133">Transmembrane helix</keyword>
<name>A0A2P2N414_RHIMU</name>
<dbReference type="AlphaFoldDB" id="A0A2P2N414"/>
<keyword evidence="1" id="KW-0812">Transmembrane</keyword>